<keyword evidence="4" id="KW-1185">Reference proteome</keyword>
<dbReference type="PANTHER" id="PTHR34598">
    <property type="entry name" value="BLL6449 PROTEIN"/>
    <property type="match status" value="1"/>
</dbReference>
<gene>
    <name evidence="3" type="ORF">FKW77_004465</name>
</gene>
<name>A0A517L943_9PEZI</name>
<proteinExistence type="inferred from homology"/>
<dbReference type="AlphaFoldDB" id="A0A517L943"/>
<dbReference type="Proteomes" id="UP000316270">
    <property type="component" value="Chromosome 7"/>
</dbReference>
<evidence type="ECO:0000256" key="1">
    <source>
        <dbReference type="ARBA" id="ARBA00023002"/>
    </source>
</evidence>
<dbReference type="STRING" id="50376.A0A517L943"/>
<comment type="similarity">
    <text evidence="2">Belongs to the asaB hydroxylase/desaturase family.</text>
</comment>
<keyword evidence="1" id="KW-0560">Oxidoreductase</keyword>
<organism evidence="3 4">
    <name type="scientific">Venturia effusa</name>
    <dbReference type="NCBI Taxonomy" id="50376"/>
    <lineage>
        <taxon>Eukaryota</taxon>
        <taxon>Fungi</taxon>
        <taxon>Dikarya</taxon>
        <taxon>Ascomycota</taxon>
        <taxon>Pezizomycotina</taxon>
        <taxon>Dothideomycetes</taxon>
        <taxon>Pleosporomycetidae</taxon>
        <taxon>Venturiales</taxon>
        <taxon>Venturiaceae</taxon>
        <taxon>Venturia</taxon>
    </lineage>
</organism>
<sequence>MTFAPKIPGQHTTAVLHYYQIPFGQEDARLPQEVYLHHAEFTSRRSVMTDIRGQEEEWKLLDNGVQIIKTSSSPAISELEDQVREVTGGRSVITYQDRTVKEDAMGMSRTTSPIVHIDNTVNGAKDTIVDMFPDKGSNIISDGYLLVDAWRPVRHSPRSSLAFVDSSPRHASSIDEDLIPVRQMNEKGPDRQFYALKHGDGWDGPDRHHWNFLNEQACDELILLRVAEHRAGMTRAAGTPKAFFEVSGSTSEGPAEWQHVRLLVRF</sequence>
<reference evidence="3 4" key="1">
    <citation type="submission" date="2019-07" db="EMBL/GenBank/DDBJ databases">
        <title>Finished genome of Venturia effusa.</title>
        <authorList>
            <person name="Young C.A."/>
            <person name="Cox M.P."/>
            <person name="Ganley A.R.D."/>
            <person name="David W.J."/>
        </authorList>
    </citation>
    <scope>NUCLEOTIDE SEQUENCE [LARGE SCALE GENOMIC DNA]</scope>
    <source>
        <strain evidence="4">albino</strain>
    </source>
</reference>
<evidence type="ECO:0000313" key="3">
    <source>
        <dbReference type="EMBL" id="QDS72156.1"/>
    </source>
</evidence>
<dbReference type="GO" id="GO:0016491">
    <property type="term" value="F:oxidoreductase activity"/>
    <property type="evidence" value="ECO:0007669"/>
    <property type="project" value="UniProtKB-KW"/>
</dbReference>
<dbReference type="OrthoDB" id="412788at2759"/>
<evidence type="ECO:0000256" key="2">
    <source>
        <dbReference type="ARBA" id="ARBA00023604"/>
    </source>
</evidence>
<dbReference type="PANTHER" id="PTHR34598:SF3">
    <property type="entry name" value="OXIDOREDUCTASE AN1597"/>
    <property type="match status" value="1"/>
</dbReference>
<evidence type="ECO:0000313" key="4">
    <source>
        <dbReference type="Proteomes" id="UP000316270"/>
    </source>
</evidence>
<protein>
    <submittedName>
        <fullName evidence="3">Uncharacterized protein</fullName>
    </submittedName>
</protein>
<dbReference type="InterPro" id="IPR044053">
    <property type="entry name" value="AsaB-like"/>
</dbReference>
<accession>A0A517L943</accession>
<dbReference type="EMBL" id="CP042191">
    <property type="protein sequence ID" value="QDS72156.1"/>
    <property type="molecule type" value="Genomic_DNA"/>
</dbReference>